<keyword evidence="3" id="KW-1185">Reference proteome</keyword>
<dbReference type="Proteomes" id="UP000199340">
    <property type="component" value="Unassembled WGS sequence"/>
</dbReference>
<reference evidence="2 3" key="1">
    <citation type="submission" date="2016-10" db="EMBL/GenBank/DDBJ databases">
        <authorList>
            <person name="de Groot N.N."/>
        </authorList>
    </citation>
    <scope>NUCLEOTIDE SEQUENCE [LARGE SCALE GENOMIC DNA]</scope>
    <source>
        <strain evidence="2 3">DSM 28010</strain>
    </source>
</reference>
<dbReference type="RefSeq" id="WP_175491382.1">
    <property type="nucleotide sequence ID" value="NZ_FNEB01000001.1"/>
</dbReference>
<feature type="domain" description="HTH cro/C1-type" evidence="1">
    <location>
        <begin position="7"/>
        <end position="36"/>
    </location>
</feature>
<dbReference type="GO" id="GO:0003677">
    <property type="term" value="F:DNA binding"/>
    <property type="evidence" value="ECO:0007669"/>
    <property type="project" value="InterPro"/>
</dbReference>
<name>A0A1G8HYZ4_9RHOB</name>
<dbReference type="InterPro" id="IPR010982">
    <property type="entry name" value="Lambda_DNA-bd_dom_sf"/>
</dbReference>
<dbReference type="AlphaFoldDB" id="A0A1G8HYZ4"/>
<dbReference type="Gene3D" id="1.10.260.40">
    <property type="entry name" value="lambda repressor-like DNA-binding domains"/>
    <property type="match status" value="1"/>
</dbReference>
<proteinExistence type="predicted"/>
<dbReference type="InterPro" id="IPR001387">
    <property type="entry name" value="Cro/C1-type_HTH"/>
</dbReference>
<evidence type="ECO:0000313" key="3">
    <source>
        <dbReference type="Proteomes" id="UP000199340"/>
    </source>
</evidence>
<organism evidence="2 3">
    <name type="scientific">Lutimaribacter saemankumensis</name>
    <dbReference type="NCBI Taxonomy" id="490829"/>
    <lineage>
        <taxon>Bacteria</taxon>
        <taxon>Pseudomonadati</taxon>
        <taxon>Pseudomonadota</taxon>
        <taxon>Alphaproteobacteria</taxon>
        <taxon>Rhodobacterales</taxon>
        <taxon>Roseobacteraceae</taxon>
        <taxon>Lutimaribacter</taxon>
    </lineage>
</organism>
<dbReference type="Pfam" id="PF01381">
    <property type="entry name" value="HTH_3"/>
    <property type="match status" value="1"/>
</dbReference>
<dbReference type="PROSITE" id="PS50943">
    <property type="entry name" value="HTH_CROC1"/>
    <property type="match status" value="1"/>
</dbReference>
<gene>
    <name evidence="2" type="ORF">SAMN05421850_101700</name>
</gene>
<dbReference type="CDD" id="cd00093">
    <property type="entry name" value="HTH_XRE"/>
    <property type="match status" value="1"/>
</dbReference>
<dbReference type="EMBL" id="FNEB01000001">
    <property type="protein sequence ID" value="SDI11824.1"/>
    <property type="molecule type" value="Genomic_DNA"/>
</dbReference>
<evidence type="ECO:0000313" key="2">
    <source>
        <dbReference type="EMBL" id="SDI11824.1"/>
    </source>
</evidence>
<evidence type="ECO:0000259" key="1">
    <source>
        <dbReference type="PROSITE" id="PS50943"/>
    </source>
</evidence>
<protein>
    <submittedName>
        <fullName evidence="2">Helix-turn-helix</fullName>
    </submittedName>
</protein>
<sequence>MQTGNDLKQARIALGWSQRELAQRAGIDRKAVSYWEMRAVLDSKGYATGKMAAVLGGEFSD</sequence>
<dbReference type="SUPFAM" id="SSF47413">
    <property type="entry name" value="lambda repressor-like DNA-binding domains"/>
    <property type="match status" value="1"/>
</dbReference>
<accession>A0A1G8HYZ4</accession>